<dbReference type="NCBIfam" id="TIGR01167">
    <property type="entry name" value="LPXTG_anchor"/>
    <property type="match status" value="1"/>
</dbReference>
<feature type="chain" id="PRO_5047093126" evidence="3">
    <location>
        <begin position="24"/>
        <end position="310"/>
    </location>
</feature>
<keyword evidence="2" id="KW-1133">Transmembrane helix</keyword>
<feature type="region of interest" description="Disordered" evidence="1">
    <location>
        <begin position="191"/>
        <end position="274"/>
    </location>
</feature>
<feature type="signal peptide" evidence="3">
    <location>
        <begin position="1"/>
        <end position="23"/>
    </location>
</feature>
<keyword evidence="5" id="KW-1185">Reference proteome</keyword>
<dbReference type="Proteomes" id="UP000598996">
    <property type="component" value="Unassembled WGS sequence"/>
</dbReference>
<accession>A0ABS1VH51</accession>
<evidence type="ECO:0000313" key="4">
    <source>
        <dbReference type="EMBL" id="MBL7254032.1"/>
    </source>
</evidence>
<dbReference type="EMBL" id="JAENHO010000002">
    <property type="protein sequence ID" value="MBL7254032.1"/>
    <property type="molecule type" value="Genomic_DNA"/>
</dbReference>
<evidence type="ECO:0000256" key="1">
    <source>
        <dbReference type="SAM" id="MobiDB-lite"/>
    </source>
</evidence>
<proteinExistence type="predicted"/>
<evidence type="ECO:0000313" key="5">
    <source>
        <dbReference type="Proteomes" id="UP000598996"/>
    </source>
</evidence>
<keyword evidence="3" id="KW-0732">Signal</keyword>
<sequence>MKKYLPLLAVVAGVLLSPGVAIANPPGVEPRFAALSELGGDGKPVSVPVRAGGTAAITVGVAFLANAPASGVTVNVRALSDVDLPRTFGNCVYSVVGSTKQAWCDIEQRIEFGTGYSLAGFEVGAVPGARADQLPGVFFEWHPLGTRPPVKGLPGTPDPVRGTGPALTLAKNSKLVVTAAPSNGMAYVHLDGAAVPPPTPRATPTVPDSTRAPGMPPFTPPPLDDDPALTPPTTAPTSAPTAPPSSPSATPTPSPTAAVTTEPPPPSGTGGGLAQTGSKTALFAGAGAAILIAGLVVALIARRRRPSFIA</sequence>
<protein>
    <submittedName>
        <fullName evidence="4">LPXTG cell wall anchor domain-containing protein</fullName>
    </submittedName>
</protein>
<keyword evidence="2" id="KW-0812">Transmembrane</keyword>
<organism evidence="4 5">
    <name type="scientific">Paractinoplanes lichenicola</name>
    <dbReference type="NCBI Taxonomy" id="2802976"/>
    <lineage>
        <taxon>Bacteria</taxon>
        <taxon>Bacillati</taxon>
        <taxon>Actinomycetota</taxon>
        <taxon>Actinomycetes</taxon>
        <taxon>Micromonosporales</taxon>
        <taxon>Micromonosporaceae</taxon>
        <taxon>Paractinoplanes</taxon>
    </lineage>
</organism>
<evidence type="ECO:0000256" key="2">
    <source>
        <dbReference type="SAM" id="Phobius"/>
    </source>
</evidence>
<name>A0ABS1VH51_9ACTN</name>
<dbReference type="RefSeq" id="WP_202990379.1">
    <property type="nucleotide sequence ID" value="NZ_JAENHO010000002.1"/>
</dbReference>
<keyword evidence="2" id="KW-0472">Membrane</keyword>
<reference evidence="4 5" key="1">
    <citation type="submission" date="2021-01" db="EMBL/GenBank/DDBJ databases">
        <title>Actinoplanes sp. nov. LDG1-01 isolated from lichen.</title>
        <authorList>
            <person name="Saeng-In P."/>
            <person name="Phongsopitanun W."/>
            <person name="Kanchanasin P."/>
            <person name="Yuki M."/>
            <person name="Kudo T."/>
            <person name="Ohkuma M."/>
            <person name="Tanasupawat S."/>
        </authorList>
    </citation>
    <scope>NUCLEOTIDE SEQUENCE [LARGE SCALE GENOMIC DNA]</scope>
    <source>
        <strain evidence="4 5">LDG1-01</strain>
    </source>
</reference>
<gene>
    <name evidence="4" type="ORF">JKJ07_06880</name>
</gene>
<comment type="caution">
    <text evidence="4">The sequence shown here is derived from an EMBL/GenBank/DDBJ whole genome shotgun (WGS) entry which is preliminary data.</text>
</comment>
<feature type="compositionally biased region" description="Pro residues" evidence="1">
    <location>
        <begin position="241"/>
        <end position="254"/>
    </location>
</feature>
<evidence type="ECO:0000256" key="3">
    <source>
        <dbReference type="SAM" id="SignalP"/>
    </source>
</evidence>
<feature type="transmembrane region" description="Helical" evidence="2">
    <location>
        <begin position="281"/>
        <end position="301"/>
    </location>
</feature>